<dbReference type="KEGG" id="bbes:BESB_029390"/>
<feature type="region of interest" description="Disordered" evidence="2">
    <location>
        <begin position="465"/>
        <end position="641"/>
    </location>
</feature>
<feature type="region of interest" description="Disordered" evidence="2">
    <location>
        <begin position="1652"/>
        <end position="1824"/>
    </location>
</feature>
<gene>
    <name evidence="3" type="ORF">BESB_029390</name>
</gene>
<comment type="caution">
    <text evidence="3">The sequence shown here is derived from an EMBL/GenBank/DDBJ whole genome shotgun (WGS) entry which is preliminary data.</text>
</comment>
<feature type="region of interest" description="Disordered" evidence="2">
    <location>
        <begin position="1367"/>
        <end position="1434"/>
    </location>
</feature>
<dbReference type="Proteomes" id="UP000224006">
    <property type="component" value="Unassembled WGS sequence"/>
</dbReference>
<evidence type="ECO:0000256" key="2">
    <source>
        <dbReference type="SAM" id="MobiDB-lite"/>
    </source>
</evidence>
<feature type="region of interest" description="Disordered" evidence="2">
    <location>
        <begin position="1241"/>
        <end position="1282"/>
    </location>
</feature>
<feature type="compositionally biased region" description="Acidic residues" evidence="2">
    <location>
        <begin position="400"/>
        <end position="410"/>
    </location>
</feature>
<accession>A0A2A9M2R1</accession>
<dbReference type="RefSeq" id="XP_029215513.1">
    <property type="nucleotide sequence ID" value="XM_029361613.1"/>
</dbReference>
<feature type="compositionally biased region" description="Low complexity" evidence="2">
    <location>
        <begin position="1069"/>
        <end position="1079"/>
    </location>
</feature>
<feature type="compositionally biased region" description="Basic and acidic residues" evidence="2">
    <location>
        <begin position="1705"/>
        <end position="1719"/>
    </location>
</feature>
<dbReference type="OrthoDB" id="347272at2759"/>
<feature type="compositionally biased region" description="Low complexity" evidence="2">
    <location>
        <begin position="943"/>
        <end position="956"/>
    </location>
</feature>
<feature type="compositionally biased region" description="Acidic residues" evidence="2">
    <location>
        <begin position="599"/>
        <end position="611"/>
    </location>
</feature>
<dbReference type="GeneID" id="40307991"/>
<dbReference type="VEuPathDB" id="ToxoDB:BESB_029390"/>
<feature type="compositionally biased region" description="Polar residues" evidence="2">
    <location>
        <begin position="371"/>
        <end position="392"/>
    </location>
</feature>
<feature type="compositionally biased region" description="Pro residues" evidence="2">
    <location>
        <begin position="318"/>
        <end position="328"/>
    </location>
</feature>
<evidence type="ECO:0000256" key="1">
    <source>
        <dbReference type="SAM" id="Coils"/>
    </source>
</evidence>
<feature type="region of interest" description="Disordered" evidence="2">
    <location>
        <begin position="1912"/>
        <end position="1968"/>
    </location>
</feature>
<feature type="compositionally biased region" description="Low complexity" evidence="2">
    <location>
        <begin position="465"/>
        <end position="482"/>
    </location>
</feature>
<reference evidence="3 4" key="1">
    <citation type="submission" date="2017-09" db="EMBL/GenBank/DDBJ databases">
        <title>Genome sequencing of Besnoitia besnoiti strain Bb-Ger1.</title>
        <authorList>
            <person name="Schares G."/>
            <person name="Venepally P."/>
            <person name="Lorenzi H.A."/>
        </authorList>
    </citation>
    <scope>NUCLEOTIDE SEQUENCE [LARGE SCALE GENOMIC DNA]</scope>
    <source>
        <strain evidence="3 4">Bb-Ger1</strain>
    </source>
</reference>
<feature type="region of interest" description="Disordered" evidence="2">
    <location>
        <begin position="74"/>
        <end position="411"/>
    </location>
</feature>
<keyword evidence="4" id="KW-1185">Reference proteome</keyword>
<feature type="compositionally biased region" description="Basic and acidic residues" evidence="2">
    <location>
        <begin position="625"/>
        <end position="634"/>
    </location>
</feature>
<dbReference type="EMBL" id="NWUJ01000015">
    <property type="protein sequence ID" value="PFH31504.1"/>
    <property type="molecule type" value="Genomic_DNA"/>
</dbReference>
<feature type="region of interest" description="Disordered" evidence="2">
    <location>
        <begin position="922"/>
        <end position="956"/>
    </location>
</feature>
<organism evidence="3 4">
    <name type="scientific">Besnoitia besnoiti</name>
    <name type="common">Apicomplexan protozoan</name>
    <dbReference type="NCBI Taxonomy" id="94643"/>
    <lineage>
        <taxon>Eukaryota</taxon>
        <taxon>Sar</taxon>
        <taxon>Alveolata</taxon>
        <taxon>Apicomplexa</taxon>
        <taxon>Conoidasida</taxon>
        <taxon>Coccidia</taxon>
        <taxon>Eucoccidiorida</taxon>
        <taxon>Eimeriorina</taxon>
        <taxon>Sarcocystidae</taxon>
        <taxon>Besnoitia</taxon>
    </lineage>
</organism>
<proteinExistence type="predicted"/>
<sequence>MSSFGPSPRVSPLSSGAQETEKENFPAATQVRPAGATREPTPVFTQADRKLSAMSAAQEGDELCVSIYVDREEEAQAASQALNGRQQRAPRARAGPRGLKPRCLPKMPCYPSSVKAGVTSSSPASRGGENGRESQGVTASLPLSAPNPAPPRGVLTPAAFLNGARAQKETDSPSSQSFEPRLRDSLSPSDGGAGGKENISAKAADASASAHGRAPHAVTAAGGGGGGVEAPAAGQEVQGVLQALRTQEEGRLAPPQPNTPAVSSLPTEGKSGGPSPADSASVREHVAAVLPLHLGREKQLTSPFAGDAKALSDAASARPPPEMPPPSAADPATGTVGGENFLLHAASEDPRPPEPSAEVAPGAREAATARETPSSAGGTNHEQAEPTGTQAPRQRGAFPVEEEEEDDDVPDLFMRATSTVARRRQGWPSHLSLQEKLRHLLAAAAAGGSFRRVLAGSFVSSALPSSTAAAPASPSSPSASPSAAPPPCDGAAVAHAPKPAKAKRRRSAAPKPRAPQFAEVADFSNSAAEAARPSGAEGEAFEARKRRREDSEGPGGRPLRHPEPNMDIPRSDFSAEASNALPIVEGGEEEADGGGARGDDDESGDGVEDEPRDVGNDICQPTACEPRRRAGGEVEEREEGDEDKCFSLEDCFDEYTSVSLAAVRRDADRIAKYQEALSVVPLGRRACSPRLSSLADLRRCRQSGPLSCRSQSSVRRLQGSAVASSLSPVPPPLHQLCDSSSHSPPHPFFGGRCSSLAPRRSPPPPPSSLLARSACAFSPSSFSSSAASSLGSACWGEAEAGVEALRARLQRRLESLRRKKTFLSHAVVFSEDTVLRLPLTLTSLGVQNIHLVAVDADAAEHAKRLAATFSVDSHIEVFSGLEALYTHWTDLRAKCFAFYLGEEDREEAAVCSVLPASPSAGGPPPSAFEASSPSARVPSAQTSPRSPSSASSSGGSSEEVEARAWRAWAMRRLVEEFWVYVHLHRYRVAVIDDGSHLAHIASAKGVELLSSFVRRNSCPSCTCILPRRVRTWVTLSCFPPPHLLLSAAATPSASLSLPGKLFPPPLSPPSAASSSSSSLVARDAPTRKEKAGRRGRSSPEPQALVEERQLQPADVSVPSGGAAASAFVSSAAHQASSLSCSPAQRLLFSPLLTAEALSLSNTWGLAENLCLRHAARRRAETPGATANKEVGLAEKGHVASPGEDCAVTKSSPSSTRHAHAALEGVREAQNWAEGGELQLSGAQRHGEREANAHPNAQGGGAAEDASPSTEGDDAERERVAAARTEEHALDASEDLVFHVEENNQLAGLLITTQVVLDQGVSFGSFRNTGPSSALEALSPALLLLQEEIPLHEGDIVSLRVRRTLGSVAPSEGDKEEGLGKRASDARLGVTEEPQAATPSARDDGEISPQDLQVAERSGGERRLEESGAAGASGAAKNAILERLTASSLQSAPSSASATPPPLASSLCTSSPHASFFERFSRALPALPAVPAPPASFASLRLTYEVSGSIRRAVPAELAAASPRSFSSLGGGRVAGASAAASTRSLGARDAHPLAQAPAAPAKSSSAAAAVAKGAGRPAASEDAFGVSVSLRHLHIKCSASEAAMSACSANGGVSAVVAVAADGLAIAAAAGASGRARRHSSRRRELEKALWPSLGGASSSLPSPGSPPSGPSVPSGAAASPAHASRARRRRDRAGAGKTGGGLDGEARKRAASERRAAEEIAAPPRRSRKMHAAACETQEENAAWRRRKETGPKEETATARIRSSSEKSGIQTQRASSRARSRGVNAQRNGESEDAPSSSAGSASSGRLSQASRERHASGASFRHAACDDDAPLSMSQSVSLLAAATWARPTLPPRSRVPVSAFSARASRRPDAGAVPLAPSGLAEGAQARAKRRKVRGTVVGAEWARARNAAAVEERGRAGASRSTLCVGTRAGRGRGGGSGEESGEPPEETTERGGTETPQQRVPQQLACAIRGAESA</sequence>
<feature type="region of interest" description="Disordered" evidence="2">
    <location>
        <begin position="1180"/>
        <end position="1220"/>
    </location>
</feature>
<feature type="compositionally biased region" description="Low complexity" evidence="2">
    <location>
        <begin position="84"/>
        <end position="98"/>
    </location>
</feature>
<protein>
    <submittedName>
        <fullName evidence="3">Uncharacterized protein</fullName>
    </submittedName>
</protein>
<evidence type="ECO:0000313" key="4">
    <source>
        <dbReference type="Proteomes" id="UP000224006"/>
    </source>
</evidence>
<feature type="region of interest" description="Disordered" evidence="2">
    <location>
        <begin position="1066"/>
        <end position="1117"/>
    </location>
</feature>
<name>A0A2A9M2R1_BESBE</name>
<feature type="compositionally biased region" description="Basic residues" evidence="2">
    <location>
        <begin position="498"/>
        <end position="508"/>
    </location>
</feature>
<feature type="compositionally biased region" description="Low complexity" evidence="2">
    <location>
        <begin position="200"/>
        <end position="220"/>
    </location>
</feature>
<feature type="compositionally biased region" description="Low complexity" evidence="2">
    <location>
        <begin position="1652"/>
        <end position="1663"/>
    </location>
</feature>
<feature type="region of interest" description="Disordered" evidence="2">
    <location>
        <begin position="1"/>
        <end position="53"/>
    </location>
</feature>
<keyword evidence="1" id="KW-0175">Coiled coil</keyword>
<evidence type="ECO:0000313" key="3">
    <source>
        <dbReference type="EMBL" id="PFH31504.1"/>
    </source>
</evidence>
<feature type="compositionally biased region" description="Low complexity" evidence="2">
    <location>
        <begin position="1672"/>
        <end position="1684"/>
    </location>
</feature>
<feature type="coiled-coil region" evidence="1">
    <location>
        <begin position="799"/>
        <end position="826"/>
    </location>
</feature>
<feature type="region of interest" description="Disordered" evidence="2">
    <location>
        <begin position="1864"/>
        <end position="1894"/>
    </location>
</feature>
<feature type="compositionally biased region" description="Basic and acidic residues" evidence="2">
    <location>
        <begin position="1371"/>
        <end position="1384"/>
    </location>
</feature>
<feature type="compositionally biased region" description="Low complexity" evidence="2">
    <location>
        <begin position="1796"/>
        <end position="1812"/>
    </location>
</feature>